<accession>A0ABM7M9L3</accession>
<name>A0ABM7M9L3_9ACTN</name>
<dbReference type="RefSeq" id="WP_189335493.1">
    <property type="nucleotide sequence ID" value="NZ_AP023356.1"/>
</dbReference>
<evidence type="ECO:0000313" key="2">
    <source>
        <dbReference type="Proteomes" id="UP000676967"/>
    </source>
</evidence>
<evidence type="ECO:0000313" key="1">
    <source>
        <dbReference type="EMBL" id="BCJ48346.1"/>
    </source>
</evidence>
<protein>
    <submittedName>
        <fullName evidence="1">Uncharacterized protein</fullName>
    </submittedName>
</protein>
<keyword evidence="2" id="KW-1185">Reference proteome</keyword>
<proteinExistence type="predicted"/>
<dbReference type="EMBL" id="AP023356">
    <property type="protein sequence ID" value="BCJ48346.1"/>
    <property type="molecule type" value="Genomic_DNA"/>
</dbReference>
<organism evidence="1 2">
    <name type="scientific">Actinoplanes ianthinogenes</name>
    <dbReference type="NCBI Taxonomy" id="122358"/>
    <lineage>
        <taxon>Bacteria</taxon>
        <taxon>Bacillati</taxon>
        <taxon>Actinomycetota</taxon>
        <taxon>Actinomycetes</taxon>
        <taxon>Micromonosporales</taxon>
        <taxon>Micromonosporaceae</taxon>
        <taxon>Actinoplanes</taxon>
    </lineage>
</organism>
<reference evidence="1 2" key="1">
    <citation type="submission" date="2020-08" db="EMBL/GenBank/DDBJ databases">
        <title>Whole genome shotgun sequence of Actinoplanes ianthinogenes NBRC 13996.</title>
        <authorList>
            <person name="Komaki H."/>
            <person name="Tamura T."/>
        </authorList>
    </citation>
    <scope>NUCLEOTIDE SEQUENCE [LARGE SCALE GENOMIC DNA]</scope>
    <source>
        <strain evidence="1 2">NBRC 13996</strain>
    </source>
</reference>
<gene>
    <name evidence="1" type="ORF">Aiant_90030</name>
</gene>
<dbReference type="Proteomes" id="UP000676967">
    <property type="component" value="Chromosome"/>
</dbReference>
<sequence length="255" mass="28023">MGLDAYLGYECTYRPGGAISQLTELEYLARVRSLMDQHGVPSVTLQVGGAQGVETRTIHRAEVEQAAGASQHLRQLCLTCPVSDQRGTPGCQARLNYPVDEPALTVMREALGEGSMLFDVDADPEIDRFVRTLARDGWDGRRMEQLVRRLGEEPRAVGSEAVAFDLDDMTVWVTPYMVLEYLCFQTRFDPAEVRAASTWYRWFHIAVGNRIGSAADPHAAARDLFGGSASLRGLAALAQLNKRAEEHGLGLLLDG</sequence>